<comment type="caution">
    <text evidence="1">The sequence shown here is derived from an EMBL/GenBank/DDBJ whole genome shotgun (WGS) entry which is preliminary data.</text>
</comment>
<reference evidence="1" key="1">
    <citation type="submission" date="2020-11" db="EMBL/GenBank/DDBJ databases">
        <authorList>
            <consortium name="DOE Joint Genome Institute"/>
            <person name="Ahrendt S."/>
            <person name="Riley R."/>
            <person name="Andreopoulos W."/>
            <person name="Labutti K."/>
            <person name="Pangilinan J."/>
            <person name="Ruiz-Duenas F.J."/>
            <person name="Barrasa J.M."/>
            <person name="Sanchez-Garcia M."/>
            <person name="Camarero S."/>
            <person name="Miyauchi S."/>
            <person name="Serrano A."/>
            <person name="Linde D."/>
            <person name="Babiker R."/>
            <person name="Drula E."/>
            <person name="Ayuso-Fernandez I."/>
            <person name="Pacheco R."/>
            <person name="Padilla G."/>
            <person name="Ferreira P."/>
            <person name="Barriuso J."/>
            <person name="Kellner H."/>
            <person name="Castanera R."/>
            <person name="Alfaro M."/>
            <person name="Ramirez L."/>
            <person name="Pisabarro A.G."/>
            <person name="Kuo A."/>
            <person name="Tritt A."/>
            <person name="Lipzen A."/>
            <person name="He G."/>
            <person name="Yan M."/>
            <person name="Ng V."/>
            <person name="Cullen D."/>
            <person name="Martin F."/>
            <person name="Rosso M.-N."/>
            <person name="Henrissat B."/>
            <person name="Hibbett D."/>
            <person name="Martinez A.T."/>
            <person name="Grigoriev I.V."/>
        </authorList>
    </citation>
    <scope>NUCLEOTIDE SEQUENCE</scope>
    <source>
        <strain evidence="1">AH 40177</strain>
    </source>
</reference>
<gene>
    <name evidence="1" type="ORF">BDP27DRAFT_1429606</name>
</gene>
<dbReference type="AlphaFoldDB" id="A0A9P5U0S2"/>
<evidence type="ECO:0008006" key="3">
    <source>
        <dbReference type="Google" id="ProtNLM"/>
    </source>
</evidence>
<dbReference type="EMBL" id="JADNRY010000225">
    <property type="protein sequence ID" value="KAF9060843.1"/>
    <property type="molecule type" value="Genomic_DNA"/>
</dbReference>
<dbReference type="Gene3D" id="3.80.10.10">
    <property type="entry name" value="Ribonuclease Inhibitor"/>
    <property type="match status" value="1"/>
</dbReference>
<dbReference type="OrthoDB" id="3266451at2759"/>
<protein>
    <recommendedName>
        <fullName evidence="3">F-box domain-containing protein</fullName>
    </recommendedName>
</protein>
<organism evidence="1 2">
    <name type="scientific">Rhodocollybia butyracea</name>
    <dbReference type="NCBI Taxonomy" id="206335"/>
    <lineage>
        <taxon>Eukaryota</taxon>
        <taxon>Fungi</taxon>
        <taxon>Dikarya</taxon>
        <taxon>Basidiomycota</taxon>
        <taxon>Agaricomycotina</taxon>
        <taxon>Agaricomycetes</taxon>
        <taxon>Agaricomycetidae</taxon>
        <taxon>Agaricales</taxon>
        <taxon>Marasmiineae</taxon>
        <taxon>Omphalotaceae</taxon>
        <taxon>Rhodocollybia</taxon>
    </lineage>
</organism>
<dbReference type="SUPFAM" id="SSF52047">
    <property type="entry name" value="RNI-like"/>
    <property type="match status" value="1"/>
</dbReference>
<evidence type="ECO:0000313" key="2">
    <source>
        <dbReference type="Proteomes" id="UP000772434"/>
    </source>
</evidence>
<keyword evidence="2" id="KW-1185">Reference proteome</keyword>
<proteinExistence type="predicted"/>
<name>A0A9P5U0S2_9AGAR</name>
<dbReference type="InterPro" id="IPR032675">
    <property type="entry name" value="LRR_dom_sf"/>
</dbReference>
<evidence type="ECO:0000313" key="1">
    <source>
        <dbReference type="EMBL" id="KAF9060843.1"/>
    </source>
</evidence>
<accession>A0A9P5U0S2</accession>
<dbReference type="Proteomes" id="UP000772434">
    <property type="component" value="Unassembled WGS sequence"/>
</dbReference>
<sequence length="561" mass="63547">MTPPFTQSGNPLRVNLSSEELSSLYNDLRFEFGPYVVTPERASGLRPILALADKDIKEHELEVARITKHLRIIQKETKRLKTQRAALLSLLSPMRRLPNETLLRIFEHACDINLLQCYPWMSSDNRPPTDLTSPAITYLPAMAISSVCNRWRTLALSLPGLWANLKVEIHTISGCEAEYPADFVDTVTRHLERSGDWPLRLDLDIQGDIPGNCEAGFPSLTQLTRHAWHWKMFKYLGDSPLNWYRILSELRFPLLEELDIVRNFSSDELDRFEHCPKLRAISASWLKDPTSRVLYNQLDHLDFTHLDFINELSATDFVDALHICSHLKSLEIGSITASPQNADLEQGGLGTWPNITSLTMATSASDPVFSSFNFPSLNNLVLYDVIGRRWQADTFVSFVSRSSCTITTFTLRGALFVSDLDLVAALRVMPTLSHFEVDFEVDEYRQPQNPFTSHFFSSLTHRAHESSSISLVPKLHSFRLRYESTDAFDDAAFVGMIQSRWFKPGSDLSAEMSAMGRSSIRSAVLKFTSREANTDIYKPLRILDAEGLRVVVTGTNGVWQV</sequence>